<dbReference type="EMBL" id="JAPEUY010000021">
    <property type="protein sequence ID" value="KAJ4362561.1"/>
    <property type="molecule type" value="Genomic_DNA"/>
</dbReference>
<dbReference type="InterPro" id="IPR053185">
    <property type="entry name" value="SET_domain_protein"/>
</dbReference>
<proteinExistence type="predicted"/>
<dbReference type="Proteomes" id="UP001140560">
    <property type="component" value="Unassembled WGS sequence"/>
</dbReference>
<dbReference type="SMART" id="SM00317">
    <property type="entry name" value="SET"/>
    <property type="match status" value="1"/>
</dbReference>
<dbReference type="PANTHER" id="PTHR47332:SF2">
    <property type="entry name" value="SET-6"/>
    <property type="match status" value="1"/>
</dbReference>
<evidence type="ECO:0000259" key="1">
    <source>
        <dbReference type="PROSITE" id="PS50280"/>
    </source>
</evidence>
<keyword evidence="3" id="KW-1185">Reference proteome</keyword>
<protein>
    <recommendedName>
        <fullName evidence="1">SET domain-containing protein</fullName>
    </recommendedName>
</protein>
<name>A0A9W8XYR1_9PLEO</name>
<accession>A0A9W8XYR1</accession>
<organism evidence="2 3">
    <name type="scientific">Neocucurbitaria cava</name>
    <dbReference type="NCBI Taxonomy" id="798079"/>
    <lineage>
        <taxon>Eukaryota</taxon>
        <taxon>Fungi</taxon>
        <taxon>Dikarya</taxon>
        <taxon>Ascomycota</taxon>
        <taxon>Pezizomycotina</taxon>
        <taxon>Dothideomycetes</taxon>
        <taxon>Pleosporomycetidae</taxon>
        <taxon>Pleosporales</taxon>
        <taxon>Pleosporineae</taxon>
        <taxon>Cucurbitariaceae</taxon>
        <taxon>Neocucurbitaria</taxon>
    </lineage>
</organism>
<dbReference type="InterPro" id="IPR046341">
    <property type="entry name" value="SET_dom_sf"/>
</dbReference>
<dbReference type="PANTHER" id="PTHR47332">
    <property type="entry name" value="SET DOMAIN-CONTAINING PROTEIN 5"/>
    <property type="match status" value="1"/>
</dbReference>
<dbReference type="OrthoDB" id="3798067at2759"/>
<dbReference type="SUPFAM" id="SSF82199">
    <property type="entry name" value="SET domain"/>
    <property type="match status" value="1"/>
</dbReference>
<dbReference type="PROSITE" id="PS50280">
    <property type="entry name" value="SET"/>
    <property type="match status" value="1"/>
</dbReference>
<sequence>MCMVTIILVIDTSERKLSDGTANDRITPANVLGGFGMVATQNIPKGTLILEDNPLLVVDTHILSDNWNGGTAFFNNERASITNRIRYALGSTDWRNKRPRFRLLDDGSPRLVVPNPPNLRVRDVNIVDTNAWGFRNPGVNENTWLVVLGDLSRVNHSCVPNAFTTEVCTNNGQVGRMKLIATKDIEIGEEIVVEYTKEDSWLQPCNARRRTLQRGWGFQCHCNACEDSGFTNCEWRLARMLKAEIDLLPRPTAAESFLLAKRIYAANKYVGILEFWGFGDRRLSEAYLRLAELYVLAEWYAEARKVTITGLEIEGWYYDINEVGRELNQMLARCGVRRP</sequence>
<reference evidence="2" key="1">
    <citation type="submission" date="2022-10" db="EMBL/GenBank/DDBJ databases">
        <title>Tapping the CABI collections for fungal endophytes: first genome assemblies for Collariella, Neodidymelliopsis, Ascochyta clinopodiicola, Didymella pomorum, Didymosphaeria variabile, Neocosmospora piperis and Neocucurbitaria cava.</title>
        <authorList>
            <person name="Hill R."/>
        </authorList>
    </citation>
    <scope>NUCLEOTIDE SEQUENCE</scope>
    <source>
        <strain evidence="2">IMI 356814</strain>
    </source>
</reference>
<dbReference type="Gene3D" id="2.170.270.10">
    <property type="entry name" value="SET domain"/>
    <property type="match status" value="1"/>
</dbReference>
<feature type="domain" description="SET" evidence="1">
    <location>
        <begin position="24"/>
        <end position="196"/>
    </location>
</feature>
<dbReference type="Pfam" id="PF00856">
    <property type="entry name" value="SET"/>
    <property type="match status" value="1"/>
</dbReference>
<dbReference type="AlphaFoldDB" id="A0A9W8XYR1"/>
<gene>
    <name evidence="2" type="ORF">N0V83_010655</name>
</gene>
<comment type="caution">
    <text evidence="2">The sequence shown here is derived from an EMBL/GenBank/DDBJ whole genome shotgun (WGS) entry which is preliminary data.</text>
</comment>
<evidence type="ECO:0000313" key="3">
    <source>
        <dbReference type="Proteomes" id="UP001140560"/>
    </source>
</evidence>
<dbReference type="InterPro" id="IPR001214">
    <property type="entry name" value="SET_dom"/>
</dbReference>
<dbReference type="CDD" id="cd20071">
    <property type="entry name" value="SET_SMYD"/>
    <property type="match status" value="1"/>
</dbReference>
<evidence type="ECO:0000313" key="2">
    <source>
        <dbReference type="EMBL" id="KAJ4362561.1"/>
    </source>
</evidence>